<dbReference type="Proteomes" id="UP000179037">
    <property type="component" value="Unassembled WGS sequence"/>
</dbReference>
<dbReference type="InterPro" id="IPR001544">
    <property type="entry name" value="Aminotrans_IV"/>
</dbReference>
<dbReference type="STRING" id="1817768.A3A87_07610"/>
<evidence type="ECO:0000256" key="1">
    <source>
        <dbReference type="ARBA" id="ARBA00001933"/>
    </source>
</evidence>
<dbReference type="GO" id="GO:0005829">
    <property type="term" value="C:cytosol"/>
    <property type="evidence" value="ECO:0007669"/>
    <property type="project" value="TreeGrafter"/>
</dbReference>
<dbReference type="Pfam" id="PF01063">
    <property type="entry name" value="Aminotran_4"/>
    <property type="match status" value="1"/>
</dbReference>
<dbReference type="Gene3D" id="3.20.10.10">
    <property type="entry name" value="D-amino Acid Aminotransferase, subunit A, domain 2"/>
    <property type="match status" value="1"/>
</dbReference>
<organism evidence="12 13">
    <name type="scientific">Candidatus Muproteobacteria bacterium RIFCSPLOWO2_01_FULL_60_18</name>
    <dbReference type="NCBI Taxonomy" id="1817768"/>
    <lineage>
        <taxon>Bacteria</taxon>
        <taxon>Pseudomonadati</taxon>
        <taxon>Pseudomonadota</taxon>
        <taxon>Candidatus Muproteobacteria</taxon>
    </lineage>
</organism>
<accession>A0A1F6TYJ6</accession>
<evidence type="ECO:0000256" key="6">
    <source>
        <dbReference type="ARBA" id="ARBA00023239"/>
    </source>
</evidence>
<proteinExistence type="inferred from homology"/>
<protein>
    <recommendedName>
        <fullName evidence="8">aminodeoxychorismate lyase</fullName>
        <ecNumber evidence="8">4.1.3.38</ecNumber>
    </recommendedName>
</protein>
<evidence type="ECO:0000256" key="4">
    <source>
        <dbReference type="ARBA" id="ARBA00022898"/>
    </source>
</evidence>
<dbReference type="GO" id="GO:0008696">
    <property type="term" value="F:4-amino-4-deoxychorismate lyase activity"/>
    <property type="evidence" value="ECO:0007669"/>
    <property type="project" value="UniProtKB-EC"/>
</dbReference>
<evidence type="ECO:0000256" key="11">
    <source>
        <dbReference type="RuleBase" id="RU004516"/>
    </source>
</evidence>
<comment type="caution">
    <text evidence="12">The sequence shown here is derived from an EMBL/GenBank/DDBJ whole genome shotgun (WGS) entry which is preliminary data.</text>
</comment>
<dbReference type="InterPro" id="IPR043131">
    <property type="entry name" value="BCAT-like_N"/>
</dbReference>
<comment type="cofactor">
    <cofactor evidence="1 11">
        <name>pyridoxal 5'-phosphate</name>
        <dbReference type="ChEBI" id="CHEBI:597326"/>
    </cofactor>
</comment>
<name>A0A1F6TYJ6_9PROT</name>
<dbReference type="NCBIfam" id="NF004761">
    <property type="entry name" value="PRK06092.1"/>
    <property type="match status" value="1"/>
</dbReference>
<dbReference type="GO" id="GO:0046656">
    <property type="term" value="P:folic acid biosynthetic process"/>
    <property type="evidence" value="ECO:0007669"/>
    <property type="project" value="UniProtKB-KW"/>
</dbReference>
<gene>
    <name evidence="12" type="ORF">A3A87_07610</name>
</gene>
<dbReference type="AlphaFoldDB" id="A0A1F6TYJ6"/>
<dbReference type="PROSITE" id="PS00770">
    <property type="entry name" value="AA_TRANSFER_CLASS_4"/>
    <property type="match status" value="1"/>
</dbReference>
<dbReference type="NCBIfam" id="TIGR03461">
    <property type="entry name" value="pabC_Proteo"/>
    <property type="match status" value="1"/>
</dbReference>
<keyword evidence="5" id="KW-0289">Folate biosynthesis</keyword>
<dbReference type="PANTHER" id="PTHR42743">
    <property type="entry name" value="AMINO-ACID AMINOTRANSFERASE"/>
    <property type="match status" value="1"/>
</dbReference>
<dbReference type="InterPro" id="IPR018300">
    <property type="entry name" value="Aminotrans_IV_CS"/>
</dbReference>
<comment type="catalytic activity">
    <reaction evidence="9">
        <text>4-amino-4-deoxychorismate = 4-aminobenzoate + pyruvate + H(+)</text>
        <dbReference type="Rhea" id="RHEA:16201"/>
        <dbReference type="ChEBI" id="CHEBI:15361"/>
        <dbReference type="ChEBI" id="CHEBI:15378"/>
        <dbReference type="ChEBI" id="CHEBI:17836"/>
        <dbReference type="ChEBI" id="CHEBI:58406"/>
        <dbReference type="EC" id="4.1.3.38"/>
    </reaction>
</comment>
<evidence type="ECO:0000256" key="7">
    <source>
        <dbReference type="ARBA" id="ARBA00035633"/>
    </source>
</evidence>
<evidence type="ECO:0000313" key="13">
    <source>
        <dbReference type="Proteomes" id="UP000179037"/>
    </source>
</evidence>
<dbReference type="Gene3D" id="3.30.470.10">
    <property type="match status" value="1"/>
</dbReference>
<dbReference type="FunFam" id="3.20.10.10:FF:000002">
    <property type="entry name" value="D-alanine aminotransferase"/>
    <property type="match status" value="1"/>
</dbReference>
<sequence length="272" mass="30026">MTILINGEPGDSVSVLDRGFQYGDGIFETLAVADAQPFLWDRHMRRLFHGAVRLKLMAPSEELLRHEAEQVCRGAGRGVLKIVLTRGISGRGYALNREATPTRTVGLLPWPDYPARHRMEGVSVQFCHNLITRHNVLAGLKHLNRLEQVLARMELKNDCAEGLMQDETGHVIEGTMANVFVVSRGALLTPDLTHSGVAGVMRGLVMERAGALSIDCRVTGLRRENILGADEVFLTNSLIGVWPVCRIESREYPVGAVTKRIQDAIRDATVVD</sequence>
<keyword evidence="4 11" id="KW-0663">Pyridoxal phosphate</keyword>
<dbReference type="InterPro" id="IPR050571">
    <property type="entry name" value="Class-IV_PLP-Dep_Aminotrnsfr"/>
</dbReference>
<dbReference type="EC" id="4.1.3.38" evidence="8"/>
<dbReference type="InterPro" id="IPR043132">
    <property type="entry name" value="BCAT-like_C"/>
</dbReference>
<dbReference type="PANTHER" id="PTHR42743:SF2">
    <property type="entry name" value="AMINODEOXYCHORISMATE LYASE"/>
    <property type="match status" value="1"/>
</dbReference>
<dbReference type="SUPFAM" id="SSF56752">
    <property type="entry name" value="D-aminoacid aminotransferase-like PLP-dependent enzymes"/>
    <property type="match status" value="1"/>
</dbReference>
<dbReference type="GO" id="GO:0030170">
    <property type="term" value="F:pyridoxal phosphate binding"/>
    <property type="evidence" value="ECO:0007669"/>
    <property type="project" value="InterPro"/>
</dbReference>
<evidence type="ECO:0000256" key="3">
    <source>
        <dbReference type="ARBA" id="ARBA00011738"/>
    </source>
</evidence>
<comment type="subunit">
    <text evidence="3">Homodimer.</text>
</comment>
<keyword evidence="6 12" id="KW-0456">Lyase</keyword>
<dbReference type="InterPro" id="IPR036038">
    <property type="entry name" value="Aminotransferase-like"/>
</dbReference>
<comment type="pathway">
    <text evidence="7">Cofactor biosynthesis; tetrahydrofolate biosynthesis; 4-aminobenzoate from chorismate: step 2/2.</text>
</comment>
<dbReference type="GO" id="GO:0008153">
    <property type="term" value="P:4-aminobenzoate biosynthetic process"/>
    <property type="evidence" value="ECO:0007669"/>
    <property type="project" value="TreeGrafter"/>
</dbReference>
<evidence type="ECO:0000256" key="8">
    <source>
        <dbReference type="ARBA" id="ARBA00035676"/>
    </source>
</evidence>
<dbReference type="InterPro" id="IPR017824">
    <property type="entry name" value="Aminodeoxychorismate_lyase_IV"/>
</dbReference>
<evidence type="ECO:0000256" key="10">
    <source>
        <dbReference type="RuleBase" id="RU004106"/>
    </source>
</evidence>
<evidence type="ECO:0000256" key="9">
    <source>
        <dbReference type="ARBA" id="ARBA00049529"/>
    </source>
</evidence>
<evidence type="ECO:0000313" key="12">
    <source>
        <dbReference type="EMBL" id="OGI50181.1"/>
    </source>
</evidence>
<dbReference type="CDD" id="cd01559">
    <property type="entry name" value="ADCL_like"/>
    <property type="match status" value="1"/>
</dbReference>
<evidence type="ECO:0000256" key="5">
    <source>
        <dbReference type="ARBA" id="ARBA00022909"/>
    </source>
</evidence>
<reference evidence="12 13" key="1">
    <citation type="journal article" date="2016" name="Nat. Commun.">
        <title>Thousands of microbial genomes shed light on interconnected biogeochemical processes in an aquifer system.</title>
        <authorList>
            <person name="Anantharaman K."/>
            <person name="Brown C.T."/>
            <person name="Hug L.A."/>
            <person name="Sharon I."/>
            <person name="Castelle C.J."/>
            <person name="Probst A.J."/>
            <person name="Thomas B.C."/>
            <person name="Singh A."/>
            <person name="Wilkins M.J."/>
            <person name="Karaoz U."/>
            <person name="Brodie E.L."/>
            <person name="Williams K.H."/>
            <person name="Hubbard S.S."/>
            <person name="Banfield J.F."/>
        </authorList>
    </citation>
    <scope>NUCLEOTIDE SEQUENCE [LARGE SCALE GENOMIC DNA]</scope>
</reference>
<comment type="similarity">
    <text evidence="2 10">Belongs to the class-IV pyridoxal-phosphate-dependent aminotransferase family.</text>
</comment>
<evidence type="ECO:0000256" key="2">
    <source>
        <dbReference type="ARBA" id="ARBA00009320"/>
    </source>
</evidence>
<dbReference type="EMBL" id="MFTC01000077">
    <property type="protein sequence ID" value="OGI50181.1"/>
    <property type="molecule type" value="Genomic_DNA"/>
</dbReference>